<accession>A0A7W9AI22</accession>
<dbReference type="AlphaFoldDB" id="A0A7W9AI22"/>
<protein>
    <recommendedName>
        <fullName evidence="1">SnoaL-like domain-containing protein</fullName>
    </recommendedName>
</protein>
<dbReference type="InterPro" id="IPR037401">
    <property type="entry name" value="SnoaL-like"/>
</dbReference>
<evidence type="ECO:0000313" key="2">
    <source>
        <dbReference type="EMBL" id="MBB5685902.1"/>
    </source>
</evidence>
<evidence type="ECO:0000259" key="1">
    <source>
        <dbReference type="Pfam" id="PF12680"/>
    </source>
</evidence>
<evidence type="ECO:0000313" key="3">
    <source>
        <dbReference type="Proteomes" id="UP000549617"/>
    </source>
</evidence>
<gene>
    <name evidence="2" type="ORF">FHS49_001918</name>
</gene>
<name>A0A7W9AI22_9SPHN</name>
<dbReference type="SUPFAM" id="SSF54427">
    <property type="entry name" value="NTF2-like"/>
    <property type="match status" value="1"/>
</dbReference>
<comment type="caution">
    <text evidence="2">The sequence shown here is derived from an EMBL/GenBank/DDBJ whole genome shotgun (WGS) entry which is preliminary data.</text>
</comment>
<dbReference type="Gene3D" id="3.10.450.50">
    <property type="match status" value="1"/>
</dbReference>
<sequence length="124" mass="13854">MTNESRQRDAMAILAAIGTGSIPLHYFTADARWWWNGGLDLTVPEFLDILAQLHGQMTDGVQVIPGLVLAQGDHLMIEATSDSPLKDGRRYNNRYIFLFRFAGGRVGEVREYSDSAHVLATFEL</sequence>
<reference evidence="2 3" key="1">
    <citation type="submission" date="2020-08" db="EMBL/GenBank/DDBJ databases">
        <title>Genomic Encyclopedia of Type Strains, Phase IV (KMG-IV): sequencing the most valuable type-strain genomes for metagenomic binning, comparative biology and taxonomic classification.</title>
        <authorList>
            <person name="Goeker M."/>
        </authorList>
    </citation>
    <scope>NUCLEOTIDE SEQUENCE [LARGE SCALE GENOMIC DNA]</scope>
    <source>
        <strain evidence="2 3">DSM 25079</strain>
    </source>
</reference>
<organism evidence="2 3">
    <name type="scientific">Sphingobium boeckii</name>
    <dbReference type="NCBI Taxonomy" id="1082345"/>
    <lineage>
        <taxon>Bacteria</taxon>
        <taxon>Pseudomonadati</taxon>
        <taxon>Pseudomonadota</taxon>
        <taxon>Alphaproteobacteria</taxon>
        <taxon>Sphingomonadales</taxon>
        <taxon>Sphingomonadaceae</taxon>
        <taxon>Sphingobium</taxon>
    </lineage>
</organism>
<dbReference type="InterPro" id="IPR032710">
    <property type="entry name" value="NTF2-like_dom_sf"/>
</dbReference>
<keyword evidence="3" id="KW-1185">Reference proteome</keyword>
<feature type="domain" description="SnoaL-like" evidence="1">
    <location>
        <begin position="25"/>
        <end position="106"/>
    </location>
</feature>
<dbReference type="EMBL" id="JACIJC010000003">
    <property type="protein sequence ID" value="MBB5685902.1"/>
    <property type="molecule type" value="Genomic_DNA"/>
</dbReference>
<dbReference type="Proteomes" id="UP000549617">
    <property type="component" value="Unassembled WGS sequence"/>
</dbReference>
<proteinExistence type="predicted"/>
<dbReference type="RefSeq" id="WP_184017785.1">
    <property type="nucleotide sequence ID" value="NZ_JACIJC010000003.1"/>
</dbReference>
<dbReference type="Pfam" id="PF12680">
    <property type="entry name" value="SnoaL_2"/>
    <property type="match status" value="1"/>
</dbReference>